<name>A0A016TJW6_9BILA</name>
<dbReference type="AlphaFoldDB" id="A0A016TJW6"/>
<organism evidence="1 2">
    <name type="scientific">Ancylostoma ceylanicum</name>
    <dbReference type="NCBI Taxonomy" id="53326"/>
    <lineage>
        <taxon>Eukaryota</taxon>
        <taxon>Metazoa</taxon>
        <taxon>Ecdysozoa</taxon>
        <taxon>Nematoda</taxon>
        <taxon>Chromadorea</taxon>
        <taxon>Rhabditida</taxon>
        <taxon>Rhabditina</taxon>
        <taxon>Rhabditomorpha</taxon>
        <taxon>Strongyloidea</taxon>
        <taxon>Ancylostomatidae</taxon>
        <taxon>Ancylostomatinae</taxon>
        <taxon>Ancylostoma</taxon>
    </lineage>
</organism>
<sequence>MHSVATNSLLAFLVYSYTVTIMGHFFQTSHWWGSLSIYVRNVGNYSELQTAVGKWWDRVAGTLVICCTSRGGVKSRHTYRHTTSVFLCVHAQQARYLRAADYQSVCVALLLSVYDRLEFTVSHL</sequence>
<reference evidence="2" key="1">
    <citation type="journal article" date="2015" name="Nat. Genet.">
        <title>The genome and transcriptome of the zoonotic hookworm Ancylostoma ceylanicum identify infection-specific gene families.</title>
        <authorList>
            <person name="Schwarz E.M."/>
            <person name="Hu Y."/>
            <person name="Antoshechkin I."/>
            <person name="Miller M.M."/>
            <person name="Sternberg P.W."/>
            <person name="Aroian R.V."/>
        </authorList>
    </citation>
    <scope>NUCLEOTIDE SEQUENCE</scope>
    <source>
        <strain evidence="2">HY135</strain>
    </source>
</reference>
<gene>
    <name evidence="1" type="primary">Acey_s0096.g2876</name>
    <name evidence="1" type="ORF">Y032_0096g2876</name>
</gene>
<evidence type="ECO:0000313" key="1">
    <source>
        <dbReference type="EMBL" id="EYC02980.1"/>
    </source>
</evidence>
<dbReference type="Proteomes" id="UP000024635">
    <property type="component" value="Unassembled WGS sequence"/>
</dbReference>
<accession>A0A016TJW6</accession>
<evidence type="ECO:0000313" key="2">
    <source>
        <dbReference type="Proteomes" id="UP000024635"/>
    </source>
</evidence>
<proteinExistence type="predicted"/>
<dbReference type="EMBL" id="JARK01001432">
    <property type="protein sequence ID" value="EYC02980.1"/>
    <property type="molecule type" value="Genomic_DNA"/>
</dbReference>
<keyword evidence="2" id="KW-1185">Reference proteome</keyword>
<protein>
    <submittedName>
        <fullName evidence="1">Uncharacterized protein</fullName>
    </submittedName>
</protein>
<comment type="caution">
    <text evidence="1">The sequence shown here is derived from an EMBL/GenBank/DDBJ whole genome shotgun (WGS) entry which is preliminary data.</text>
</comment>